<proteinExistence type="predicted"/>
<evidence type="ECO:0000313" key="2">
    <source>
        <dbReference type="EMBL" id="GIY47325.1"/>
    </source>
</evidence>
<sequence length="83" mass="9285">MSIAKGKNKDGNKQRQFWSPPLTLLSFSAHFAVKKGEGGGRRQNGSTNTPNDSVTTRNGRKRIGHDFIKNGRWLTTRNPPNYS</sequence>
<organism evidence="2 3">
    <name type="scientific">Caerostris extrusa</name>
    <name type="common">Bark spider</name>
    <name type="synonym">Caerostris bankana</name>
    <dbReference type="NCBI Taxonomy" id="172846"/>
    <lineage>
        <taxon>Eukaryota</taxon>
        <taxon>Metazoa</taxon>
        <taxon>Ecdysozoa</taxon>
        <taxon>Arthropoda</taxon>
        <taxon>Chelicerata</taxon>
        <taxon>Arachnida</taxon>
        <taxon>Araneae</taxon>
        <taxon>Araneomorphae</taxon>
        <taxon>Entelegynae</taxon>
        <taxon>Araneoidea</taxon>
        <taxon>Araneidae</taxon>
        <taxon>Caerostris</taxon>
    </lineage>
</organism>
<gene>
    <name evidence="2" type="ORF">CEXT_228111</name>
</gene>
<feature type="region of interest" description="Disordered" evidence="1">
    <location>
        <begin position="34"/>
        <end position="66"/>
    </location>
</feature>
<protein>
    <recommendedName>
        <fullName evidence="4">Ribosomal protein L2</fullName>
    </recommendedName>
</protein>
<feature type="compositionally biased region" description="Polar residues" evidence="1">
    <location>
        <begin position="43"/>
        <end position="57"/>
    </location>
</feature>
<evidence type="ECO:0000313" key="3">
    <source>
        <dbReference type="Proteomes" id="UP001054945"/>
    </source>
</evidence>
<name>A0AAV4TLS3_CAEEX</name>
<accession>A0AAV4TLS3</accession>
<dbReference type="AlphaFoldDB" id="A0AAV4TLS3"/>
<reference evidence="2 3" key="1">
    <citation type="submission" date="2021-06" db="EMBL/GenBank/DDBJ databases">
        <title>Caerostris extrusa draft genome.</title>
        <authorList>
            <person name="Kono N."/>
            <person name="Arakawa K."/>
        </authorList>
    </citation>
    <scope>NUCLEOTIDE SEQUENCE [LARGE SCALE GENOMIC DNA]</scope>
</reference>
<comment type="caution">
    <text evidence="2">The sequence shown here is derived from an EMBL/GenBank/DDBJ whole genome shotgun (WGS) entry which is preliminary data.</text>
</comment>
<dbReference type="EMBL" id="BPLR01011566">
    <property type="protein sequence ID" value="GIY47325.1"/>
    <property type="molecule type" value="Genomic_DNA"/>
</dbReference>
<keyword evidence="3" id="KW-1185">Reference proteome</keyword>
<evidence type="ECO:0000256" key="1">
    <source>
        <dbReference type="SAM" id="MobiDB-lite"/>
    </source>
</evidence>
<dbReference type="Proteomes" id="UP001054945">
    <property type="component" value="Unassembled WGS sequence"/>
</dbReference>
<evidence type="ECO:0008006" key="4">
    <source>
        <dbReference type="Google" id="ProtNLM"/>
    </source>
</evidence>